<dbReference type="AlphaFoldDB" id="A0A382X2F1"/>
<reference evidence="1" key="1">
    <citation type="submission" date="2018-05" db="EMBL/GenBank/DDBJ databases">
        <authorList>
            <person name="Lanie J.A."/>
            <person name="Ng W.-L."/>
            <person name="Kazmierczak K.M."/>
            <person name="Andrzejewski T.M."/>
            <person name="Davidsen T.M."/>
            <person name="Wayne K.J."/>
            <person name="Tettelin H."/>
            <person name="Glass J.I."/>
            <person name="Rusch D."/>
            <person name="Podicherti R."/>
            <person name="Tsui H.-C.T."/>
            <person name="Winkler M.E."/>
        </authorList>
    </citation>
    <scope>NUCLEOTIDE SEQUENCE</scope>
</reference>
<dbReference type="EMBL" id="UINC01164502">
    <property type="protein sequence ID" value="SVD65387.1"/>
    <property type="molecule type" value="Genomic_DNA"/>
</dbReference>
<name>A0A382X2F1_9ZZZZ</name>
<gene>
    <name evidence="1" type="ORF">METZ01_LOCUS418241</name>
</gene>
<protein>
    <submittedName>
        <fullName evidence="1">Uncharacterized protein</fullName>
    </submittedName>
</protein>
<accession>A0A382X2F1</accession>
<organism evidence="1">
    <name type="scientific">marine metagenome</name>
    <dbReference type="NCBI Taxonomy" id="408172"/>
    <lineage>
        <taxon>unclassified sequences</taxon>
        <taxon>metagenomes</taxon>
        <taxon>ecological metagenomes</taxon>
    </lineage>
</organism>
<evidence type="ECO:0000313" key="1">
    <source>
        <dbReference type="EMBL" id="SVD65387.1"/>
    </source>
</evidence>
<sequence length="103" mass="11040">MFHNEFFLGFNVIIPMIIAPDIFSQVKGQSFFPDATFCGKASLQVSQNPSSPLMWLPLPSLYSPASATKAILLEPSILTSAKISPTPSVRSTIVMVAASPIKG</sequence>
<proteinExistence type="predicted"/>